<feature type="domain" description="AraC-type transcription regulator ligand-binding" evidence="3">
    <location>
        <begin position="44"/>
        <end position="157"/>
    </location>
</feature>
<evidence type="ECO:0000313" key="4">
    <source>
        <dbReference type="EMBL" id="ARQ71126.1"/>
    </source>
</evidence>
<dbReference type="InterPro" id="IPR032783">
    <property type="entry name" value="AraC_lig"/>
</dbReference>
<evidence type="ECO:0000256" key="1">
    <source>
        <dbReference type="ARBA" id="ARBA00023125"/>
    </source>
</evidence>
<sequence length="189" mass="19724">MGVTHQGPRGFVAGHHLARLGVGAPRGQRAGTRHGRGRGRDAVPEPYTLADDPATPPSITIAPEQRCSTTTTGRDVAQSMSLGVRTRGESAARRVDRAAQRHLTGAQRGRAQAAHQSARDAPVQPASAVRTPLIGMLAAEVGKEDIGQDAVLDRLLDPLPRVTASIISPTIEATRATTSPASALRCSLA</sequence>
<keyword evidence="5" id="KW-1185">Reference proteome</keyword>
<dbReference type="Pfam" id="PF12852">
    <property type="entry name" value="Cupin_6"/>
    <property type="match status" value="1"/>
</dbReference>
<keyword evidence="1" id="KW-0238">DNA-binding</keyword>
<dbReference type="EMBL" id="CP021121">
    <property type="protein sequence ID" value="ARQ71126.1"/>
    <property type="molecule type" value="Genomic_DNA"/>
</dbReference>
<evidence type="ECO:0000313" key="5">
    <source>
        <dbReference type="Proteomes" id="UP000194218"/>
    </source>
</evidence>
<evidence type="ECO:0000256" key="2">
    <source>
        <dbReference type="SAM" id="MobiDB-lite"/>
    </source>
</evidence>
<dbReference type="GO" id="GO:0003677">
    <property type="term" value="F:DNA binding"/>
    <property type="evidence" value="ECO:0007669"/>
    <property type="project" value="UniProtKB-KW"/>
</dbReference>
<reference evidence="4 5" key="1">
    <citation type="submission" date="2017-05" db="EMBL/GenBank/DDBJ databases">
        <title>Complete genome sequence of Streptomyces sp. SCSIO 03032 revealed the diverse biosynthetic pathways for its bioactive secondary metabolites.</title>
        <authorList>
            <person name="Ma L."/>
            <person name="Zhu Y."/>
            <person name="Zhang W."/>
            <person name="Zhang G."/>
            <person name="Tian X."/>
            <person name="Zhang S."/>
            <person name="Zhang C."/>
        </authorList>
    </citation>
    <scope>NUCLEOTIDE SEQUENCE [LARGE SCALE GENOMIC DNA]</scope>
    <source>
        <strain evidence="4 5">SCSIO 03032</strain>
    </source>
</reference>
<dbReference type="Proteomes" id="UP000194218">
    <property type="component" value="Chromosome"/>
</dbReference>
<feature type="region of interest" description="Disordered" evidence="2">
    <location>
        <begin position="20"/>
        <end position="58"/>
    </location>
</feature>
<protein>
    <recommendedName>
        <fullName evidence="3">AraC-type transcription regulator ligand-binding domain-containing protein</fullName>
    </recommendedName>
</protein>
<gene>
    <name evidence="4" type="ORF">CAG99_21940</name>
</gene>
<dbReference type="AlphaFoldDB" id="A0A1W7D275"/>
<evidence type="ECO:0000259" key="3">
    <source>
        <dbReference type="Pfam" id="PF12852"/>
    </source>
</evidence>
<accession>A0A1W7D275</accession>
<organism evidence="4 5">
    <name type="scientific">Streptomyces marincola</name>
    <dbReference type="NCBI Taxonomy" id="2878388"/>
    <lineage>
        <taxon>Bacteria</taxon>
        <taxon>Bacillati</taxon>
        <taxon>Actinomycetota</taxon>
        <taxon>Actinomycetes</taxon>
        <taxon>Kitasatosporales</taxon>
        <taxon>Streptomycetaceae</taxon>
        <taxon>Streptomyces</taxon>
    </lineage>
</organism>
<name>A0A1W7D275_9ACTN</name>
<proteinExistence type="predicted"/>
<dbReference type="KEGG" id="smao:CAG99_21940"/>